<dbReference type="Pfam" id="PF02574">
    <property type="entry name" value="S-methyl_trans"/>
    <property type="match status" value="1"/>
</dbReference>
<dbReference type="EC" id="2.1.1.10" evidence="7"/>
<organism evidence="7 8">
    <name type="scientific">Candidatus Neomicrothrix subdominans</name>
    <dbReference type="NCBI Taxonomy" id="2954438"/>
    <lineage>
        <taxon>Bacteria</taxon>
        <taxon>Bacillati</taxon>
        <taxon>Actinomycetota</taxon>
        <taxon>Acidimicrobiia</taxon>
        <taxon>Acidimicrobiales</taxon>
        <taxon>Microthrixaceae</taxon>
        <taxon>Candidatus Neomicrothrix</taxon>
    </lineage>
</organism>
<proteinExistence type="predicted"/>
<dbReference type="SUPFAM" id="SSF82282">
    <property type="entry name" value="Homocysteine S-methyltransferase"/>
    <property type="match status" value="1"/>
</dbReference>
<feature type="binding site" evidence="5">
    <location>
        <position position="312"/>
    </location>
    <ligand>
        <name>Zn(2+)</name>
        <dbReference type="ChEBI" id="CHEBI:29105"/>
    </ligand>
</feature>
<sequence>MAPVPGSLAEALGRGPVMADGGLSTVLAELGAAPSGGGSALWTGEVLATRPAAIEEAHARMISAGARVVLAAGYQVSRMGAVASGRRPEAGDELLVEATRRAVTARNRMRAQRPGPAWVAASIGPYGAALADGSEYRGRYAVGRPDLAEFHRGRLEVWVEAQRQLSTRADVWWCETIPDGVEAEVLGDELSRSVAALGERGLPAPEIVVTMTVATDGRCPTGEPVDEALAPILGGGALKPIAVGVNCCAPADVTPALERLAGVTRLPLVAKPNLGGAWNAADGRFEGAGPPTPDPERLRRWLDVGARLIGGCCGTGTAELAQLARQLSAS</sequence>
<dbReference type="InterPro" id="IPR036589">
    <property type="entry name" value="HCY_dom_sf"/>
</dbReference>
<dbReference type="NCBIfam" id="NF007020">
    <property type="entry name" value="PRK09485.1"/>
    <property type="match status" value="1"/>
</dbReference>
<evidence type="ECO:0000256" key="4">
    <source>
        <dbReference type="ARBA" id="ARBA00022833"/>
    </source>
</evidence>
<feature type="binding site" evidence="5">
    <location>
        <position position="313"/>
    </location>
    <ligand>
        <name>Zn(2+)</name>
        <dbReference type="ChEBI" id="CHEBI:29105"/>
    </ligand>
</feature>
<keyword evidence="2 5" id="KW-0808">Transferase</keyword>
<keyword evidence="4 5" id="KW-0862">Zinc</keyword>
<feature type="domain" description="Hcy-binding" evidence="6">
    <location>
        <begin position="5"/>
        <end position="327"/>
    </location>
</feature>
<dbReference type="PANTHER" id="PTHR46015">
    <property type="entry name" value="ZGC:172121"/>
    <property type="match status" value="1"/>
</dbReference>
<evidence type="ECO:0000256" key="5">
    <source>
        <dbReference type="PROSITE-ProRule" id="PRU00333"/>
    </source>
</evidence>
<dbReference type="PROSITE" id="PS50970">
    <property type="entry name" value="HCY"/>
    <property type="match status" value="1"/>
</dbReference>
<protein>
    <submittedName>
        <fullName evidence="7">Homocysteine S-methyltransferase</fullName>
        <ecNumber evidence="7">2.1.1.10</ecNumber>
    </submittedName>
</protein>
<dbReference type="Proteomes" id="UP000727993">
    <property type="component" value="Unassembled WGS sequence"/>
</dbReference>
<evidence type="ECO:0000256" key="2">
    <source>
        <dbReference type="ARBA" id="ARBA00022679"/>
    </source>
</evidence>
<dbReference type="InterPro" id="IPR003726">
    <property type="entry name" value="HCY_dom"/>
</dbReference>
<dbReference type="InterPro" id="IPR051486">
    <property type="entry name" value="Hcy_S-methyltransferase"/>
</dbReference>
<keyword evidence="3 5" id="KW-0479">Metal-binding</keyword>
<evidence type="ECO:0000256" key="1">
    <source>
        <dbReference type="ARBA" id="ARBA00022603"/>
    </source>
</evidence>
<evidence type="ECO:0000313" key="8">
    <source>
        <dbReference type="Proteomes" id="UP000727993"/>
    </source>
</evidence>
<evidence type="ECO:0000259" key="6">
    <source>
        <dbReference type="PROSITE" id="PS50970"/>
    </source>
</evidence>
<dbReference type="GO" id="GO:0046872">
    <property type="term" value="F:metal ion binding"/>
    <property type="evidence" value="ECO:0007669"/>
    <property type="project" value="UniProtKB-KW"/>
</dbReference>
<dbReference type="PANTHER" id="PTHR46015:SF1">
    <property type="entry name" value="HOMOCYSTEINE S-METHYLTRANSFERASE-LIKE ISOFORM 1"/>
    <property type="match status" value="1"/>
</dbReference>
<dbReference type="GO" id="GO:0033528">
    <property type="term" value="P:S-methylmethionine cycle"/>
    <property type="evidence" value="ECO:0007669"/>
    <property type="project" value="TreeGrafter"/>
</dbReference>
<dbReference type="GO" id="GO:0008898">
    <property type="term" value="F:S-adenosylmethionine-homocysteine S-methyltransferase activity"/>
    <property type="evidence" value="ECO:0007669"/>
    <property type="project" value="TreeGrafter"/>
</dbReference>
<dbReference type="GO" id="GO:0032259">
    <property type="term" value="P:methylation"/>
    <property type="evidence" value="ECO:0007669"/>
    <property type="project" value="UniProtKB-KW"/>
</dbReference>
<reference evidence="7 8" key="1">
    <citation type="submission" date="2020-10" db="EMBL/GenBank/DDBJ databases">
        <title>Connecting structure to function with the recovery of over 1000 high-quality activated sludge metagenome-assembled genomes encoding full-length rRNA genes using long-read sequencing.</title>
        <authorList>
            <person name="Singleton C.M."/>
            <person name="Petriglieri F."/>
            <person name="Kristensen J.M."/>
            <person name="Kirkegaard R.H."/>
            <person name="Michaelsen T.Y."/>
            <person name="Andersen M.H."/>
            <person name="Karst S.M."/>
            <person name="Dueholm M.S."/>
            <person name="Nielsen P.H."/>
            <person name="Albertsen M."/>
        </authorList>
    </citation>
    <scope>NUCLEOTIDE SEQUENCE [LARGE SCALE GENOMIC DNA]</scope>
    <source>
        <strain evidence="7">Lyne_18-Q3-R50-59_MAXAC.006</strain>
    </source>
</reference>
<dbReference type="GO" id="GO:0009086">
    <property type="term" value="P:methionine biosynthetic process"/>
    <property type="evidence" value="ECO:0007669"/>
    <property type="project" value="TreeGrafter"/>
</dbReference>
<keyword evidence="1 5" id="KW-0489">Methyltransferase</keyword>
<feature type="binding site" evidence="5">
    <location>
        <position position="247"/>
    </location>
    <ligand>
        <name>Zn(2+)</name>
        <dbReference type="ChEBI" id="CHEBI:29105"/>
    </ligand>
</feature>
<accession>A0A936NDM9</accession>
<gene>
    <name evidence="7" type="primary">mmuM</name>
    <name evidence="7" type="ORF">IPN02_13235</name>
</gene>
<comment type="cofactor">
    <cofactor evidence="5">
        <name>Zn(2+)</name>
        <dbReference type="ChEBI" id="CHEBI:29105"/>
    </cofactor>
</comment>
<name>A0A936NDM9_9ACTN</name>
<comment type="caution">
    <text evidence="7">The sequence shown here is derived from an EMBL/GenBank/DDBJ whole genome shotgun (WGS) entry which is preliminary data.</text>
</comment>
<evidence type="ECO:0000256" key="3">
    <source>
        <dbReference type="ARBA" id="ARBA00022723"/>
    </source>
</evidence>
<dbReference type="AlphaFoldDB" id="A0A936NDM9"/>
<evidence type="ECO:0000313" key="7">
    <source>
        <dbReference type="EMBL" id="MBK9297766.1"/>
    </source>
</evidence>
<dbReference type="Gene3D" id="3.20.20.330">
    <property type="entry name" value="Homocysteine-binding-like domain"/>
    <property type="match status" value="1"/>
</dbReference>
<dbReference type="EMBL" id="JADJZA010000007">
    <property type="protein sequence ID" value="MBK9297766.1"/>
    <property type="molecule type" value="Genomic_DNA"/>
</dbReference>